<reference evidence="1" key="1">
    <citation type="submission" date="2019-05" db="EMBL/GenBank/DDBJ databases">
        <title>Revised genome assembly of Burkholderiaceae (previously Ralstonia) sp. PBA.</title>
        <authorList>
            <person name="Gan H.M."/>
        </authorList>
    </citation>
    <scope>NUCLEOTIDE SEQUENCE</scope>
    <source>
        <strain evidence="1">PBA</strain>
    </source>
</reference>
<name>A0ACD3SSK7_9BURK</name>
<gene>
    <name evidence="1" type="primary">cofH</name>
    <name evidence="1" type="ORF">MW7_003515</name>
</gene>
<accession>A0ACD3SSK7</accession>
<sequence>MTTLTLDPLGRLSRDEAYGLIDVALDVLLPAAAARRDAAHGHAVSYSRKVFIPLTQLCRDVCHYCTFAHPPRKGEAPFLSIEKVLEIARAGAAAGCKEALFTLGDKPEYRYHVAREALAEMGHPTTLSYLAEAARVVYRETGLLPHVNPGLLDANDLAALRAVSISQGIMLESSSERLCEKGGPHYGSPDKKPAARLETIRLAGEARVPFTTGILIGIGETRAERIDALLALRDLQDQYGHIQEIIVQNFRPKVGTLMVNAPIPSLDEHLWTIAAARMIFAPEMNLQAPPNLRPGALRQLVEAGINDWGGVSPVTPDHVNPEAPWPHLEALAKATREAGKELTERLAIYPAYARDLDRWIDPAFRTPLLQRVDTDGFPRTDNWSPGAQELPPLADLQRIGVPARPVADQTVANILARAKAGETLEESDIVRLFRARGDEFTAVCKAADELRQQMNGDVVSFVVNRNINYTNICSYRCQFCAFAKGKSTEDLRGKPYDLPITEIQRRVREAWDRGATEVCMQGGIHPSYTGETYMEICRAVKEEAPGMHVHAFSPLEIWQGAKTLGLPLRDYLMRLKDAGLSTLPGTAAEILDDEIREIICHDKVTTDQWFEVMRAAHEVGLRSTSTIMFGHVERFEHWARHLLRLRALQVETGGFTEFVPLPFVHMESPIYRKGRARRGPSFRETVLMHAVARLALHPVIPNIQASWVKLGVEGVRACLQAGVNDMGGTLMNETISRSAGASHGQEMTAMDMEAMLREMGRIPRQRTTAYGTPDDAAMQRARTVTTPVEPVRILMREHKKAPSATACAA</sequence>
<dbReference type="EMBL" id="AKCV02000011">
    <property type="protein sequence ID" value="TMS59262.1"/>
    <property type="molecule type" value="Genomic_DNA"/>
</dbReference>
<evidence type="ECO:0000313" key="2">
    <source>
        <dbReference type="Proteomes" id="UP000004277"/>
    </source>
</evidence>
<organism evidence="1 2">
    <name type="scientific">Imbroritus primus</name>
    <dbReference type="NCBI Taxonomy" id="3058603"/>
    <lineage>
        <taxon>Bacteria</taxon>
        <taxon>Pseudomonadati</taxon>
        <taxon>Pseudomonadota</taxon>
        <taxon>Betaproteobacteria</taxon>
        <taxon>Burkholderiales</taxon>
        <taxon>Burkholderiaceae</taxon>
        <taxon>Imbroritus</taxon>
    </lineage>
</organism>
<proteinExistence type="predicted"/>
<keyword evidence="2" id="KW-1185">Reference proteome</keyword>
<evidence type="ECO:0000313" key="1">
    <source>
        <dbReference type="EMBL" id="TMS59262.1"/>
    </source>
</evidence>
<protein>
    <submittedName>
        <fullName evidence="1">7,8-didemethyl-8-hydroxy-5-deazariboflavin synthase subunit CofH</fullName>
    </submittedName>
</protein>
<dbReference type="Proteomes" id="UP000004277">
    <property type="component" value="Unassembled WGS sequence"/>
</dbReference>
<comment type="caution">
    <text evidence="1">The sequence shown here is derived from an EMBL/GenBank/DDBJ whole genome shotgun (WGS) entry which is preliminary data.</text>
</comment>